<dbReference type="GO" id="GO:0071004">
    <property type="term" value="C:U2-type prespliceosome"/>
    <property type="evidence" value="ECO:0007669"/>
    <property type="project" value="TreeGrafter"/>
</dbReference>
<reference evidence="14" key="1">
    <citation type="submission" date="2021-01" db="EMBL/GenBank/DDBJ databases">
        <authorList>
            <person name="Corre E."/>
            <person name="Pelletier E."/>
            <person name="Niang G."/>
            <person name="Scheremetjew M."/>
            <person name="Finn R."/>
            <person name="Kale V."/>
            <person name="Holt S."/>
            <person name="Cochrane G."/>
            <person name="Meng A."/>
            <person name="Brown T."/>
            <person name="Cohen L."/>
        </authorList>
    </citation>
    <scope>NUCLEOTIDE SEQUENCE</scope>
    <source>
        <strain evidence="14">CCMP3107</strain>
    </source>
</reference>
<dbReference type="PIRSF" id="PIRSF037187">
    <property type="entry name" value="snRNP_SmB/SmN"/>
    <property type="match status" value="1"/>
</dbReference>
<organism evidence="14">
    <name type="scientific">Heterosigma akashiwo</name>
    <name type="common">Chromophytic alga</name>
    <name type="synonym">Heterosigma carterae</name>
    <dbReference type="NCBI Taxonomy" id="2829"/>
    <lineage>
        <taxon>Eukaryota</taxon>
        <taxon>Sar</taxon>
        <taxon>Stramenopiles</taxon>
        <taxon>Ochrophyta</taxon>
        <taxon>Raphidophyceae</taxon>
        <taxon>Chattonellales</taxon>
        <taxon>Chattonellaceae</taxon>
        <taxon>Heterosigma</taxon>
    </lineage>
</organism>
<dbReference type="InterPro" id="IPR001163">
    <property type="entry name" value="Sm_dom_euk/arc"/>
</dbReference>
<keyword evidence="5" id="KW-0507">mRNA processing</keyword>
<dbReference type="PANTHER" id="PTHR10701:SF0">
    <property type="entry name" value="SMALL NUCLEAR RIBONUCLEOPROTEIN-ASSOCIATED PROTEIN B"/>
    <property type="match status" value="1"/>
</dbReference>
<keyword evidence="4" id="KW-0963">Cytoplasm</keyword>
<keyword evidence="7 11" id="KW-0694">RNA-binding</keyword>
<feature type="compositionally biased region" description="Pro residues" evidence="12">
    <location>
        <begin position="153"/>
        <end position="198"/>
    </location>
</feature>
<proteinExistence type="inferred from homology"/>
<comment type="subcellular location">
    <subcellularLocation>
        <location evidence="2">Cytoplasm</location>
    </subcellularLocation>
    <subcellularLocation>
        <location evidence="1 11">Nucleus</location>
    </subcellularLocation>
</comment>
<dbReference type="SUPFAM" id="SSF50182">
    <property type="entry name" value="Sm-like ribonucleoproteins"/>
    <property type="match status" value="1"/>
</dbReference>
<feature type="region of interest" description="Disordered" evidence="12">
    <location>
        <begin position="145"/>
        <end position="198"/>
    </location>
</feature>
<evidence type="ECO:0000256" key="6">
    <source>
        <dbReference type="ARBA" id="ARBA00022737"/>
    </source>
</evidence>
<dbReference type="InterPro" id="IPR047575">
    <property type="entry name" value="Sm"/>
</dbReference>
<evidence type="ECO:0000256" key="10">
    <source>
        <dbReference type="ARBA" id="ARBA00023274"/>
    </source>
</evidence>
<evidence type="ECO:0000256" key="7">
    <source>
        <dbReference type="ARBA" id="ARBA00022884"/>
    </source>
</evidence>
<evidence type="ECO:0000256" key="5">
    <source>
        <dbReference type="ARBA" id="ARBA00022664"/>
    </source>
</evidence>
<keyword evidence="9 11" id="KW-0539">Nucleus</keyword>
<evidence type="ECO:0000256" key="4">
    <source>
        <dbReference type="ARBA" id="ARBA00022490"/>
    </source>
</evidence>
<dbReference type="InterPro" id="IPR050914">
    <property type="entry name" value="snRNP_SmB/NAA38-like"/>
</dbReference>
<dbReference type="PANTHER" id="PTHR10701">
    <property type="entry name" value="SMALL NUCLEAR RIBONUCLEOPROTEIN-ASSOCIATED PROTEIN B AND N"/>
    <property type="match status" value="1"/>
</dbReference>
<dbReference type="GO" id="GO:0005737">
    <property type="term" value="C:cytoplasm"/>
    <property type="evidence" value="ECO:0007669"/>
    <property type="project" value="UniProtKB-SubCell"/>
</dbReference>
<evidence type="ECO:0000256" key="8">
    <source>
        <dbReference type="ARBA" id="ARBA00023187"/>
    </source>
</evidence>
<evidence type="ECO:0000256" key="9">
    <source>
        <dbReference type="ARBA" id="ARBA00023242"/>
    </source>
</evidence>
<dbReference type="AlphaFoldDB" id="A0A6V3BNK5"/>
<dbReference type="SMART" id="SM00651">
    <property type="entry name" value="Sm"/>
    <property type="match status" value="1"/>
</dbReference>
<dbReference type="GO" id="GO:0005682">
    <property type="term" value="C:U5 snRNP"/>
    <property type="evidence" value="ECO:0007669"/>
    <property type="project" value="TreeGrafter"/>
</dbReference>
<dbReference type="FunFam" id="2.30.30.100:FF:000004">
    <property type="entry name" value="Small nuclear ribonucleoprotein-associated proteins"/>
    <property type="match status" value="1"/>
</dbReference>
<keyword evidence="10 11" id="KW-0687">Ribonucleoprotein</keyword>
<dbReference type="GO" id="GO:0005685">
    <property type="term" value="C:U1 snRNP"/>
    <property type="evidence" value="ECO:0007669"/>
    <property type="project" value="TreeGrafter"/>
</dbReference>
<evidence type="ECO:0000256" key="1">
    <source>
        <dbReference type="ARBA" id="ARBA00004123"/>
    </source>
</evidence>
<dbReference type="GO" id="GO:0071013">
    <property type="term" value="C:catalytic step 2 spliceosome"/>
    <property type="evidence" value="ECO:0007669"/>
    <property type="project" value="TreeGrafter"/>
</dbReference>
<name>A0A6V3BNK5_HETAK</name>
<dbReference type="GO" id="GO:0000398">
    <property type="term" value="P:mRNA splicing, via spliceosome"/>
    <property type="evidence" value="ECO:0007669"/>
    <property type="project" value="TreeGrafter"/>
</dbReference>
<evidence type="ECO:0000256" key="11">
    <source>
        <dbReference type="PIRNR" id="PIRNR037187"/>
    </source>
</evidence>
<keyword evidence="8" id="KW-0508">mRNA splicing</keyword>
<comment type="similarity">
    <text evidence="3 11">Belongs to the snRNP SmB/SmN family.</text>
</comment>
<sequence length="198" mass="20424">MSMSRSSKMLQYINYRMRVTLQDGRMLVGTFMAFDRHMNLCLGDTEEYRKLKNKKGQGVVEDREEKRALGLVLVRGENVVSLSVEGPPPPEDDAKATPGGPGAGRAAGRGTVQAPAAGAPVGLAGPVRGVGGPAVGMMQPQVAAAAPSQTYARPPPPGGMPYPPPPGGRGMPMPPGGPPPPGGRGMPPPGYGMPPPRG</sequence>
<dbReference type="GO" id="GO:0070990">
    <property type="term" value="F:snRNP binding"/>
    <property type="evidence" value="ECO:0007669"/>
    <property type="project" value="TreeGrafter"/>
</dbReference>
<protein>
    <recommendedName>
        <fullName evidence="11">Small nuclear ribonucleoprotein-associated protein</fullName>
    </recommendedName>
</protein>
<evidence type="ECO:0000259" key="13">
    <source>
        <dbReference type="PROSITE" id="PS52002"/>
    </source>
</evidence>
<dbReference type="Gene3D" id="2.30.30.100">
    <property type="match status" value="1"/>
</dbReference>
<evidence type="ECO:0000313" key="14">
    <source>
        <dbReference type="EMBL" id="CAE0635409.1"/>
    </source>
</evidence>
<evidence type="ECO:0000256" key="12">
    <source>
        <dbReference type="SAM" id="MobiDB-lite"/>
    </source>
</evidence>
<dbReference type="GO" id="GO:0003723">
    <property type="term" value="F:RNA binding"/>
    <property type="evidence" value="ECO:0007669"/>
    <property type="project" value="UniProtKB-KW"/>
</dbReference>
<dbReference type="Pfam" id="PF01423">
    <property type="entry name" value="LSM"/>
    <property type="match status" value="1"/>
</dbReference>
<evidence type="ECO:0000256" key="3">
    <source>
        <dbReference type="ARBA" id="ARBA00009123"/>
    </source>
</evidence>
<keyword evidence="6" id="KW-0677">Repeat</keyword>
<dbReference type="GO" id="GO:0005686">
    <property type="term" value="C:U2 snRNP"/>
    <property type="evidence" value="ECO:0007669"/>
    <property type="project" value="TreeGrafter"/>
</dbReference>
<dbReference type="GO" id="GO:0005687">
    <property type="term" value="C:U4 snRNP"/>
    <property type="evidence" value="ECO:0007669"/>
    <property type="project" value="TreeGrafter"/>
</dbReference>
<accession>A0A6V3BNK5</accession>
<dbReference type="InterPro" id="IPR017131">
    <property type="entry name" value="snRNP-assoc_SmB/SmN"/>
</dbReference>
<evidence type="ECO:0000256" key="2">
    <source>
        <dbReference type="ARBA" id="ARBA00004496"/>
    </source>
</evidence>
<dbReference type="CDD" id="cd01717">
    <property type="entry name" value="Sm_B"/>
    <property type="match status" value="1"/>
</dbReference>
<dbReference type="EMBL" id="HBIU01030654">
    <property type="protein sequence ID" value="CAE0635409.1"/>
    <property type="molecule type" value="Transcribed_RNA"/>
</dbReference>
<feature type="region of interest" description="Disordered" evidence="12">
    <location>
        <begin position="81"/>
        <end position="110"/>
    </location>
</feature>
<feature type="domain" description="Sm" evidence="13">
    <location>
        <begin position="4"/>
        <end position="88"/>
    </location>
</feature>
<gene>
    <name evidence="14" type="ORF">HAKA00212_LOCUS14151</name>
</gene>
<dbReference type="GO" id="GO:0046540">
    <property type="term" value="C:U4/U6 x U5 tri-snRNP complex"/>
    <property type="evidence" value="ECO:0007669"/>
    <property type="project" value="TreeGrafter"/>
</dbReference>
<dbReference type="InterPro" id="IPR010920">
    <property type="entry name" value="LSM_dom_sf"/>
</dbReference>
<dbReference type="PROSITE" id="PS52002">
    <property type="entry name" value="SM"/>
    <property type="match status" value="1"/>
</dbReference>